<dbReference type="Proteomes" id="UP001174136">
    <property type="component" value="Unassembled WGS sequence"/>
</dbReference>
<feature type="compositionally biased region" description="Basic and acidic residues" evidence="8">
    <location>
        <begin position="155"/>
        <end position="196"/>
    </location>
</feature>
<keyword evidence="2" id="KW-0677">Repeat</keyword>
<dbReference type="Pfam" id="PF00096">
    <property type="entry name" value="zf-C2H2"/>
    <property type="match status" value="1"/>
</dbReference>
<keyword evidence="1" id="KW-0479">Metal-binding</keyword>
<dbReference type="InterPro" id="IPR036236">
    <property type="entry name" value="Znf_C2H2_sf"/>
</dbReference>
<sequence>MLLPNMLGRQRLEPDWREGGFVFCVLFAEAVELLLDVTTLPMENQESDRMRRSRFVELKFSRSDELSRHRRSHSGVKPYQCVVCEKKFARSDHLSKHLKGYIAGSFFQCDISRLHAKRVHLAWRLGRRRSDVSGLAHATSDRLQIPSRPLGQSETLRDREARDRDKTKTKDCRGRDKTKTTKKWCRDQDRSRELQV</sequence>
<feature type="region of interest" description="Disordered" evidence="8">
    <location>
        <begin position="135"/>
        <end position="196"/>
    </location>
</feature>
<dbReference type="GO" id="GO:0000978">
    <property type="term" value="F:RNA polymerase II cis-regulatory region sequence-specific DNA binding"/>
    <property type="evidence" value="ECO:0007669"/>
    <property type="project" value="TreeGrafter"/>
</dbReference>
<feature type="domain" description="C2H2-type" evidence="9">
    <location>
        <begin position="79"/>
        <end position="99"/>
    </location>
</feature>
<dbReference type="FunFam" id="3.30.160.60:FF:000032">
    <property type="entry name" value="Krueppel-like factor 4"/>
    <property type="match status" value="1"/>
</dbReference>
<evidence type="ECO:0000259" key="9">
    <source>
        <dbReference type="PROSITE" id="PS50157"/>
    </source>
</evidence>
<evidence type="ECO:0000313" key="10">
    <source>
        <dbReference type="EMBL" id="KAK0146495.1"/>
    </source>
</evidence>
<gene>
    <name evidence="10" type="primary">Klf15_2</name>
    <name evidence="10" type="ORF">N1851_014186</name>
</gene>
<evidence type="ECO:0000256" key="7">
    <source>
        <dbReference type="PROSITE-ProRule" id="PRU00042"/>
    </source>
</evidence>
<organism evidence="10 11">
    <name type="scientific">Merluccius polli</name>
    <name type="common">Benguela hake</name>
    <name type="synonym">Merluccius cadenati</name>
    <dbReference type="NCBI Taxonomy" id="89951"/>
    <lineage>
        <taxon>Eukaryota</taxon>
        <taxon>Metazoa</taxon>
        <taxon>Chordata</taxon>
        <taxon>Craniata</taxon>
        <taxon>Vertebrata</taxon>
        <taxon>Euteleostomi</taxon>
        <taxon>Actinopterygii</taxon>
        <taxon>Neopterygii</taxon>
        <taxon>Teleostei</taxon>
        <taxon>Neoteleostei</taxon>
        <taxon>Acanthomorphata</taxon>
        <taxon>Zeiogadaria</taxon>
        <taxon>Gadariae</taxon>
        <taxon>Gadiformes</taxon>
        <taxon>Gadoidei</taxon>
        <taxon>Merlucciidae</taxon>
        <taxon>Merluccius</taxon>
    </lineage>
</organism>
<reference evidence="10" key="1">
    <citation type="journal article" date="2023" name="Front. Mar. Sci.">
        <title>A new Merluccius polli reference genome to investigate the effects of global change in West African waters.</title>
        <authorList>
            <person name="Mateo J.L."/>
            <person name="Blanco-Fernandez C."/>
            <person name="Garcia-Vazquez E."/>
            <person name="Machado-Schiaffino G."/>
        </authorList>
    </citation>
    <scope>NUCLEOTIDE SEQUENCE</scope>
    <source>
        <strain evidence="10">C29</strain>
        <tissue evidence="10">Fin</tissue>
    </source>
</reference>
<evidence type="ECO:0000256" key="6">
    <source>
        <dbReference type="ARBA" id="ARBA00023163"/>
    </source>
</evidence>
<keyword evidence="5" id="KW-0805">Transcription regulation</keyword>
<dbReference type="SUPFAM" id="SSF57667">
    <property type="entry name" value="beta-beta-alpha zinc fingers"/>
    <property type="match status" value="1"/>
</dbReference>
<keyword evidence="11" id="KW-1185">Reference proteome</keyword>
<dbReference type="PANTHER" id="PTHR23235">
    <property type="entry name" value="KRUEPPEL-LIKE TRANSCRIPTION FACTOR"/>
    <property type="match status" value="1"/>
</dbReference>
<dbReference type="GO" id="GO:0008270">
    <property type="term" value="F:zinc ion binding"/>
    <property type="evidence" value="ECO:0007669"/>
    <property type="project" value="UniProtKB-KW"/>
</dbReference>
<evidence type="ECO:0000256" key="5">
    <source>
        <dbReference type="ARBA" id="ARBA00023015"/>
    </source>
</evidence>
<evidence type="ECO:0000313" key="11">
    <source>
        <dbReference type="Proteomes" id="UP001174136"/>
    </source>
</evidence>
<dbReference type="PANTHER" id="PTHR23235:SF44">
    <property type="entry name" value="KRUEPPEL-LIKE FACTOR 15"/>
    <property type="match status" value="1"/>
</dbReference>
<proteinExistence type="predicted"/>
<keyword evidence="4" id="KW-0862">Zinc</keyword>
<dbReference type="Gene3D" id="3.30.160.60">
    <property type="entry name" value="Classic Zinc Finger"/>
    <property type="match status" value="2"/>
</dbReference>
<protein>
    <submittedName>
        <fullName evidence="10">Krueppel-like factor 15</fullName>
    </submittedName>
</protein>
<dbReference type="AlphaFoldDB" id="A0AA47P2Z7"/>
<keyword evidence="6" id="KW-0804">Transcription</keyword>
<keyword evidence="3 7" id="KW-0863">Zinc-finger</keyword>
<evidence type="ECO:0000256" key="4">
    <source>
        <dbReference type="ARBA" id="ARBA00022833"/>
    </source>
</evidence>
<evidence type="ECO:0000256" key="1">
    <source>
        <dbReference type="ARBA" id="ARBA00022723"/>
    </source>
</evidence>
<accession>A0AA47P2Z7</accession>
<evidence type="ECO:0000256" key="2">
    <source>
        <dbReference type="ARBA" id="ARBA00022737"/>
    </source>
</evidence>
<dbReference type="GO" id="GO:0000981">
    <property type="term" value="F:DNA-binding transcription factor activity, RNA polymerase II-specific"/>
    <property type="evidence" value="ECO:0007669"/>
    <property type="project" value="TreeGrafter"/>
</dbReference>
<dbReference type="PROSITE" id="PS50157">
    <property type="entry name" value="ZINC_FINGER_C2H2_2"/>
    <property type="match status" value="1"/>
</dbReference>
<dbReference type="InterPro" id="IPR013087">
    <property type="entry name" value="Znf_C2H2_type"/>
</dbReference>
<evidence type="ECO:0000256" key="8">
    <source>
        <dbReference type="SAM" id="MobiDB-lite"/>
    </source>
</evidence>
<name>A0AA47P2Z7_MERPO</name>
<evidence type="ECO:0000256" key="3">
    <source>
        <dbReference type="ARBA" id="ARBA00022771"/>
    </source>
</evidence>
<comment type="caution">
    <text evidence="10">The sequence shown here is derived from an EMBL/GenBank/DDBJ whole genome shotgun (WGS) entry which is preliminary data.</text>
</comment>
<dbReference type="EMBL" id="JAOPHQ010002571">
    <property type="protein sequence ID" value="KAK0146495.1"/>
    <property type="molecule type" value="Genomic_DNA"/>
</dbReference>